<dbReference type="Pfam" id="PF00534">
    <property type="entry name" value="Glycos_transf_1"/>
    <property type="match status" value="1"/>
</dbReference>
<evidence type="ECO:0000313" key="3">
    <source>
        <dbReference type="Proteomes" id="UP000034201"/>
    </source>
</evidence>
<name>A0A0G1Z276_9BACT</name>
<dbReference type="AlphaFoldDB" id="A0A0G1Z276"/>
<evidence type="ECO:0000313" key="2">
    <source>
        <dbReference type="EMBL" id="KKW21462.1"/>
    </source>
</evidence>
<reference evidence="2 3" key="1">
    <citation type="journal article" date="2015" name="Nature">
        <title>rRNA introns, odd ribosomes, and small enigmatic genomes across a large radiation of phyla.</title>
        <authorList>
            <person name="Brown C.T."/>
            <person name="Hug L.A."/>
            <person name="Thomas B.C."/>
            <person name="Sharon I."/>
            <person name="Castelle C.J."/>
            <person name="Singh A."/>
            <person name="Wilkins M.J."/>
            <person name="Williams K.H."/>
            <person name="Banfield J.F."/>
        </authorList>
    </citation>
    <scope>NUCLEOTIDE SEQUENCE [LARGE SCALE GENOMIC DNA]</scope>
</reference>
<dbReference type="EMBL" id="LCQQ01000005">
    <property type="protein sequence ID" value="KKW21462.1"/>
    <property type="molecule type" value="Genomic_DNA"/>
</dbReference>
<keyword evidence="2" id="KW-0808">Transferase</keyword>
<sequence length="367" mass="41497">MQVNNDSHRSAITVCYFGIGDPTYSRNRIFIKGLRANGVTVIECMSRLSGLQKYLDLIKKHWKLRHHYDAIMVGYPGQQSVLLARILTGKPIIFDALVSLYDSLVCDRAVISPRSIRAYYFWLIDWLSFHLADHIIVDTNEHGTYFAKTFKIHSKKITRIFIGSDDEVVFPLPRTHHDDTFTVHFHGGFNPLQGVDVIVRAAKILERDQISFTIIGDGQTFKEVHALAEKIGVSNVSFINRVPYEELRVRLATADMSLGIFGSTEKAKRVIPNKVYEALATGTPIVTADTPAIAELLTDREQVLLSAIGDENNLAEKIRELKMDEGLRTRIARRGYELFTARLTPAVLGRELLSVIMSLIHDASRYR</sequence>
<dbReference type="InterPro" id="IPR001296">
    <property type="entry name" value="Glyco_trans_1"/>
</dbReference>
<feature type="domain" description="Glycosyl transferase family 1" evidence="1">
    <location>
        <begin position="178"/>
        <end position="337"/>
    </location>
</feature>
<gene>
    <name evidence="2" type="ORF">UY61_C0005G0013</name>
</gene>
<dbReference type="PANTHER" id="PTHR12526:SF630">
    <property type="entry name" value="GLYCOSYLTRANSFERASE"/>
    <property type="match status" value="1"/>
</dbReference>
<protein>
    <submittedName>
        <fullName evidence="2">Group 1 glycosyl transferase</fullName>
    </submittedName>
</protein>
<dbReference type="PANTHER" id="PTHR12526">
    <property type="entry name" value="GLYCOSYLTRANSFERASE"/>
    <property type="match status" value="1"/>
</dbReference>
<proteinExistence type="predicted"/>
<dbReference type="Gene3D" id="3.40.50.2000">
    <property type="entry name" value="Glycogen Phosphorylase B"/>
    <property type="match status" value="2"/>
</dbReference>
<dbReference type="SUPFAM" id="SSF53756">
    <property type="entry name" value="UDP-Glycosyltransferase/glycogen phosphorylase"/>
    <property type="match status" value="1"/>
</dbReference>
<organism evidence="2 3">
    <name type="scientific">Candidatus Adlerbacteria bacterium GW2011_GWC1_50_9</name>
    <dbReference type="NCBI Taxonomy" id="1618608"/>
    <lineage>
        <taxon>Bacteria</taxon>
        <taxon>Candidatus Adleribacteriota</taxon>
    </lineage>
</organism>
<accession>A0A0G1Z276</accession>
<comment type="caution">
    <text evidence="2">The sequence shown here is derived from an EMBL/GenBank/DDBJ whole genome shotgun (WGS) entry which is preliminary data.</text>
</comment>
<evidence type="ECO:0000259" key="1">
    <source>
        <dbReference type="Pfam" id="PF00534"/>
    </source>
</evidence>
<dbReference type="GO" id="GO:0016757">
    <property type="term" value="F:glycosyltransferase activity"/>
    <property type="evidence" value="ECO:0007669"/>
    <property type="project" value="InterPro"/>
</dbReference>
<dbReference type="Proteomes" id="UP000034201">
    <property type="component" value="Unassembled WGS sequence"/>
</dbReference>